<protein>
    <recommendedName>
        <fullName evidence="2">Rho-GAP domain-containing protein</fullName>
    </recommendedName>
</protein>
<sequence>MDRTRSGSRATSDDDNPASYFARPDLTLAPVPPRAQDSEPGSLSQDATFDLPHRGKKKRAASLSRLFGHIGGEIRHDIAGMQQRRSASHSRSRTRSSEVGVAAFDSLRRSGSPPEEDGFESESPQNSAPHGLFSREARRQSRERQQQQQATISSPRSPSFSRRRADSAPAFPRSPTWRDDPGTSPARHRESTWGAWEGPDGALTDLRDSLPRPKNSAVSTTTSNKKLPQTSATQTGAETPDTSASRPHVFTPRTSSALDNPVTESISPAGPPQQSLFKATFSPRQLARLQRASKQVERHDRKIANKGMVGAEFKVALGLFDVLNKEKKEQKRARGQGKAGGGALEGERHGSAGLAGLAHQLEQQVEHRLGGVEHDLRESGHRFEEGHGNRASVALGVGGGAAALVGLVGAGYEMWQQERKRREEGHEQAVVGSLSGRQRKDSVAKEARGASRPAFVREMNLSPDTQISTVKDCAKTASGVRPPSAAPLRDHEFSLPHLPASLMPRAVPPHPTTPYLSSLTPAQHHLVQHAAAALLLKDHTHGNLHEKLHRAVGGFDKMVQLLEVGMEKAWTGVSEHAGTGIGSNRGGGGGAARRPKSAFHFRHALDLGFRLSSVASRAELFGTPLPVVTHHEGVDSFHGADPHGTVRIPEFIDHCITALMQADVTVEGILRKNGKVRLVREIMEALDSNGGNDAVIDLAALDPVTLADLFKRFLAALPDPVLTSHLFKLFVACSHIHNVNMRRRCMHLVLCLMPKVVRGSFGESVVGFRVGARSRLSDQQNRDVLEVVFLFLEWLSQYAHITVKDGNQMNLTAIATVMAPTLLRPTHRDPKPTEINAMIAAILSLLEDQHFLHAVPLELARVLHLHAPPQKKDVEGKKKGLEGGAALLHALAKVI</sequence>
<evidence type="ECO:0000256" key="1">
    <source>
        <dbReference type="SAM" id="MobiDB-lite"/>
    </source>
</evidence>
<dbReference type="GO" id="GO:0005737">
    <property type="term" value="C:cytoplasm"/>
    <property type="evidence" value="ECO:0007669"/>
    <property type="project" value="TreeGrafter"/>
</dbReference>
<comment type="caution">
    <text evidence="3">The sequence shown here is derived from an EMBL/GenBank/DDBJ whole genome shotgun (WGS) entry which is preliminary data.</text>
</comment>
<feature type="compositionally biased region" description="Basic and acidic residues" evidence="1">
    <location>
        <begin position="133"/>
        <end position="145"/>
    </location>
</feature>
<evidence type="ECO:0000313" key="3">
    <source>
        <dbReference type="EMBL" id="POY73454.1"/>
    </source>
</evidence>
<dbReference type="Proteomes" id="UP000237144">
    <property type="component" value="Unassembled WGS sequence"/>
</dbReference>
<dbReference type="PANTHER" id="PTHR45808">
    <property type="entry name" value="RHO GTPASE-ACTIVATING PROTEIN 68F"/>
    <property type="match status" value="1"/>
</dbReference>
<dbReference type="SMART" id="SM00324">
    <property type="entry name" value="RhoGAP"/>
    <property type="match status" value="1"/>
</dbReference>
<reference evidence="3 4" key="1">
    <citation type="journal article" date="2018" name="Front. Microbiol.">
        <title>Prospects for Fungal Bioremediation of Acidic Radioactive Waste Sites: Characterization and Genome Sequence of Rhodotorula taiwanensis MD1149.</title>
        <authorList>
            <person name="Tkavc R."/>
            <person name="Matrosova V.Y."/>
            <person name="Grichenko O.E."/>
            <person name="Gostincar C."/>
            <person name="Volpe R.P."/>
            <person name="Klimenkova P."/>
            <person name="Gaidamakova E.K."/>
            <person name="Zhou C.E."/>
            <person name="Stewart B.J."/>
            <person name="Lyman M.G."/>
            <person name="Malfatti S.A."/>
            <person name="Rubinfeld B."/>
            <person name="Courtot M."/>
            <person name="Singh J."/>
            <person name="Dalgard C.L."/>
            <person name="Hamilton T."/>
            <person name="Frey K.G."/>
            <person name="Gunde-Cimerman N."/>
            <person name="Dugan L."/>
            <person name="Daly M.J."/>
        </authorList>
    </citation>
    <scope>NUCLEOTIDE SEQUENCE [LARGE SCALE GENOMIC DNA]</scope>
    <source>
        <strain evidence="3 4">MD1149</strain>
    </source>
</reference>
<feature type="compositionally biased region" description="Basic and acidic residues" evidence="1">
    <location>
        <begin position="438"/>
        <end position="449"/>
    </location>
</feature>
<dbReference type="EMBL" id="PJQD01000036">
    <property type="protein sequence ID" value="POY73454.1"/>
    <property type="molecule type" value="Genomic_DNA"/>
</dbReference>
<feature type="domain" description="Rho-GAP" evidence="2">
    <location>
        <begin position="623"/>
        <end position="853"/>
    </location>
</feature>
<dbReference type="InterPro" id="IPR008936">
    <property type="entry name" value="Rho_GTPase_activation_prot"/>
</dbReference>
<name>A0A2S5B9K8_9BASI</name>
<feature type="region of interest" description="Disordered" evidence="1">
    <location>
        <begin position="77"/>
        <end position="274"/>
    </location>
</feature>
<evidence type="ECO:0000313" key="4">
    <source>
        <dbReference type="Proteomes" id="UP000237144"/>
    </source>
</evidence>
<organism evidence="3 4">
    <name type="scientific">Rhodotorula taiwanensis</name>
    <dbReference type="NCBI Taxonomy" id="741276"/>
    <lineage>
        <taxon>Eukaryota</taxon>
        <taxon>Fungi</taxon>
        <taxon>Dikarya</taxon>
        <taxon>Basidiomycota</taxon>
        <taxon>Pucciniomycotina</taxon>
        <taxon>Microbotryomycetes</taxon>
        <taxon>Sporidiobolales</taxon>
        <taxon>Sporidiobolaceae</taxon>
        <taxon>Rhodotorula</taxon>
    </lineage>
</organism>
<dbReference type="GO" id="GO:0007264">
    <property type="term" value="P:small GTPase-mediated signal transduction"/>
    <property type="evidence" value="ECO:0007669"/>
    <property type="project" value="TreeGrafter"/>
</dbReference>
<feature type="region of interest" description="Disordered" evidence="1">
    <location>
        <begin position="419"/>
        <end position="457"/>
    </location>
</feature>
<gene>
    <name evidence="3" type="ORF">BMF94_3391</name>
</gene>
<dbReference type="PROSITE" id="PS50238">
    <property type="entry name" value="RHOGAP"/>
    <property type="match status" value="1"/>
</dbReference>
<dbReference type="PANTHER" id="PTHR45808:SF2">
    <property type="entry name" value="RHO GTPASE-ACTIVATING PROTEIN 68F"/>
    <property type="match status" value="1"/>
</dbReference>
<feature type="region of interest" description="Disordered" evidence="1">
    <location>
        <begin position="330"/>
        <end position="349"/>
    </location>
</feature>
<dbReference type="SUPFAM" id="SSF48350">
    <property type="entry name" value="GTPase activation domain, GAP"/>
    <property type="match status" value="2"/>
</dbReference>
<dbReference type="AlphaFoldDB" id="A0A2S5B9K8"/>
<dbReference type="GO" id="GO:0005096">
    <property type="term" value="F:GTPase activator activity"/>
    <property type="evidence" value="ECO:0007669"/>
    <property type="project" value="TreeGrafter"/>
</dbReference>
<feature type="compositionally biased region" description="Polar residues" evidence="1">
    <location>
        <begin position="216"/>
        <end position="245"/>
    </location>
</feature>
<feature type="compositionally biased region" description="Basic and acidic residues" evidence="1">
    <location>
        <begin position="176"/>
        <end position="191"/>
    </location>
</feature>
<accession>A0A2S5B9K8</accession>
<dbReference type="OrthoDB" id="20689at2759"/>
<dbReference type="Pfam" id="PF00620">
    <property type="entry name" value="RhoGAP"/>
    <property type="match status" value="2"/>
</dbReference>
<evidence type="ECO:0000259" key="2">
    <source>
        <dbReference type="PROSITE" id="PS50238"/>
    </source>
</evidence>
<feature type="region of interest" description="Disordered" evidence="1">
    <location>
        <begin position="1"/>
        <end position="63"/>
    </location>
</feature>
<feature type="compositionally biased region" description="Low complexity" evidence="1">
    <location>
        <begin position="146"/>
        <end position="160"/>
    </location>
</feature>
<keyword evidence="4" id="KW-1185">Reference proteome</keyword>
<proteinExistence type="predicted"/>
<dbReference type="STRING" id="741276.A0A2S5B9K8"/>
<dbReference type="Gene3D" id="1.10.555.10">
    <property type="entry name" value="Rho GTPase activation protein"/>
    <property type="match status" value="1"/>
</dbReference>
<dbReference type="InterPro" id="IPR000198">
    <property type="entry name" value="RhoGAP_dom"/>
</dbReference>
<feature type="compositionally biased region" description="Polar residues" evidence="1">
    <location>
        <begin position="252"/>
        <end position="274"/>
    </location>
</feature>
<dbReference type="GO" id="GO:2001136">
    <property type="term" value="P:negative regulation of endocytic recycling"/>
    <property type="evidence" value="ECO:0007669"/>
    <property type="project" value="TreeGrafter"/>
</dbReference>